<evidence type="ECO:0000313" key="2">
    <source>
        <dbReference type="EMBL" id="VVT57523.1"/>
    </source>
</evidence>
<dbReference type="AlphaFoldDB" id="A0A5E8C1N9"/>
<proteinExistence type="predicted"/>
<dbReference type="Proteomes" id="UP000398389">
    <property type="component" value="Unassembled WGS sequence"/>
</dbReference>
<evidence type="ECO:0000313" key="3">
    <source>
        <dbReference type="Proteomes" id="UP000398389"/>
    </source>
</evidence>
<evidence type="ECO:0000256" key="1">
    <source>
        <dbReference type="SAM" id="MobiDB-lite"/>
    </source>
</evidence>
<dbReference type="GeneID" id="43584552"/>
<accession>A0A5E8C1N9</accession>
<dbReference type="RefSeq" id="XP_031856343.1">
    <property type="nucleotide sequence ID" value="XM_032000452.1"/>
</dbReference>
<organism evidence="2 3">
    <name type="scientific">Magnusiomyces paraingens</name>
    <dbReference type="NCBI Taxonomy" id="2606893"/>
    <lineage>
        <taxon>Eukaryota</taxon>
        <taxon>Fungi</taxon>
        <taxon>Dikarya</taxon>
        <taxon>Ascomycota</taxon>
        <taxon>Saccharomycotina</taxon>
        <taxon>Dipodascomycetes</taxon>
        <taxon>Dipodascales</taxon>
        <taxon>Dipodascaceae</taxon>
        <taxon>Magnusiomyces</taxon>
    </lineage>
</organism>
<feature type="compositionally biased region" description="Basic and acidic residues" evidence="1">
    <location>
        <begin position="78"/>
        <end position="88"/>
    </location>
</feature>
<reference evidence="2 3" key="1">
    <citation type="submission" date="2019-09" db="EMBL/GenBank/DDBJ databases">
        <authorList>
            <person name="Brejova B."/>
        </authorList>
    </citation>
    <scope>NUCLEOTIDE SEQUENCE [LARGE SCALE GENOMIC DNA]</scope>
</reference>
<protein>
    <submittedName>
        <fullName evidence="2">Uncharacterized protein</fullName>
    </submittedName>
</protein>
<dbReference type="EMBL" id="CABVLU010000005">
    <property type="protein sequence ID" value="VVT57523.1"/>
    <property type="molecule type" value="Genomic_DNA"/>
</dbReference>
<name>A0A5E8C1N9_9ASCO</name>
<feature type="compositionally biased region" description="Acidic residues" evidence="1">
    <location>
        <begin position="68"/>
        <end position="77"/>
    </location>
</feature>
<feature type="region of interest" description="Disordered" evidence="1">
    <location>
        <begin position="68"/>
        <end position="89"/>
    </location>
</feature>
<gene>
    <name evidence="2" type="ORF">SAPINGB_P005738</name>
</gene>
<keyword evidence="3" id="KW-1185">Reference proteome</keyword>
<sequence>MSSSQETLFVPVPNNPKKLGWRKSFTKLFRYCCSFSLKNKKSLPRYSKNLKNIIEIESPYTGTTTLVDEENEDEDEKNESFNDSDKYSESNQYLLDKEEPYNHLENNQVTPIKSIEEYSTVSTYENSSSTQSETTEITVCVSPPLLAQPVPLTLQQSSTQPIIPSNEWIAPLSLNKPPFVPQLSPIAEDIEEEMTRWDWPMTKIPFPPFCHDQTSSSPPPPPLEFCSPPLPLDSFNILNWSSTPQSRNYIQLAETTLDKYAEVTILTKRDAIPIPELGPSSRNHYDSLRRQATHSMLVSRDEMIYEKTCDVDQFSELVDIRLADEAQESPEGVATQSYMQLSLTLDKFKTLLARVLEEYTVYIKTTADLAITIKCGKLNIAQLEHRQAYLVALAETGPGPYPGLEGRDSLRRMTMRRSLILSAAEYGAPALHEYSRQCAAIEKQFDWYGNRASQCLDLLDKILKCGMDALCKDSSEVREDPNFM</sequence>